<evidence type="ECO:0000256" key="7">
    <source>
        <dbReference type="SAM" id="SignalP"/>
    </source>
</evidence>
<feature type="domain" description="Gram-positive cocci surface proteins LPxTG" evidence="8">
    <location>
        <begin position="1349"/>
        <end position="1383"/>
    </location>
</feature>
<comment type="caution">
    <text evidence="9">The sequence shown here is derived from an EMBL/GenBank/DDBJ whole genome shotgun (WGS) entry which is preliminary data.</text>
</comment>
<feature type="compositionally biased region" description="Basic and acidic residues" evidence="5">
    <location>
        <begin position="1280"/>
        <end position="1292"/>
    </location>
</feature>
<evidence type="ECO:0000313" key="10">
    <source>
        <dbReference type="Proteomes" id="UP001241537"/>
    </source>
</evidence>
<dbReference type="EMBL" id="JAUSTO010000007">
    <property type="protein sequence ID" value="MDQ0152625.1"/>
    <property type="molecule type" value="Genomic_DNA"/>
</dbReference>
<keyword evidence="6" id="KW-1133">Transmembrane helix</keyword>
<keyword evidence="4" id="KW-0572">Peptidoglycan-anchor</keyword>
<evidence type="ECO:0000256" key="4">
    <source>
        <dbReference type="ARBA" id="ARBA00023088"/>
    </source>
</evidence>
<evidence type="ECO:0000256" key="1">
    <source>
        <dbReference type="ARBA" id="ARBA00022512"/>
    </source>
</evidence>
<sequence>MKRKLMAFIMSLMMLLTAVPVNGLTAWAAGDKATVNLDTATKAKAIDINADSNGITVFDTEIKGTIEVKVSVTDMLSSVIGTVDAAVGFGAGGAFVTRKAADSVPLEFKLPSGLKVDSITPIKDSKILVASELGKEDAYIKASTITDNTAIGYINFAGGSDASVLDLNTLSQYYKADKTHGKGDIGFIVKYSGTVPAGTKVSEYKASISGTDKSFRFGRWVRTSVAFAPSSVQRELLNAVKPNRIPLNGDPLEGDLLVRKSGEEDYNTESDEAFPVRPGQKLDIQALLDVSPVQKQMEDIEKDKLAGLTAEELVEARKTMLLKDTESSFVTTFAVPEGLAFPKEVTAYKLTSQKDGADTAKFVLENPVVTDTQVTLTMKFEGDKITTYADLYEAIHDNTLPQLKLDVSGVAVANDAQGTLKLTGEVKGSMSSLATLSGNSFYPEITWASAKQKAGGADAENPNNLDQISLTLLVDGAPNAEIFGDILVAKYGSEDFDTEHDAFFPVKAGDKLTYKATLDVSGIQEQMKKVEELKAKGKKGEELTAFLNSIKLKDTESKFTVTIQYDEGLEFPKDDKKYSFAGSSAFKLNTVEVKPETGIVTLTIELVDGDAKTSYAALSKAIQENTEKILTLTVEGVEVAEDVLENQLLKTVGTVKGSMKANAYKGDDPSNAQPFNFDWVAKQDTTIPDEGGNSKDGTDFKLKDNNPYGTIQLTVETLKVQEAPTQYLPTDILVQRDSDTEFDTEHKAVYPVNRGDLLNYQAIVDVSSIKKQMGEIEEQYHKLSPDVQQEISLSDTESSFHVDVKIDPGLIFPTDSAAYELKTGSGSEESFEIDGAPTVKNNKLHIDMKLKDAKGIKTYAELARRIKEATADILTLNIRGVKVAEAPEAARQLTVKATLDGSMSSTAKFGNNVIPFRFSWRGVQADGINSELLKEDGTDWILRDKSDDEKQWIWLTVAVRDTTGILNIKKVVVGKDGEEQNNTDKFPVRVWLDALPAGEAGREPLIASQFNTLPWTNAGNNPKQNGENYYRYYTDLSIPANDIISIAGIPDGTGYYVEELTSNTNMPRGYVEDYAGLGTTGSITGNGAVTALIVNYREDAEQSIIIKKSWQKDDEKKRPASVKVKLVPHRGSADGEVVEELVHEYELTKQDGWYKVITGNKLFATMSDASKSDARKQAEALIVGTKSNAASKANAQHLKGLTPSDALVDENGKLLDGDIVNDIVEGIEDFFKKIFGIEDQVVWTVEEIKVPAGYESKVSDPIETKKGLSFEITNTGTKTDTPDKPDDPKTPDKPNNSGGSSSGGGSSSSGGHRHNGGSTVPAGPGLNPIPVTPEPAAPAAPTTGRSGRLPKTGERAAPLGELLAVLALMAGAWALLGGKRKEQ</sequence>
<feature type="transmembrane region" description="Helical" evidence="6">
    <location>
        <begin position="1356"/>
        <end position="1376"/>
    </location>
</feature>
<name>A0AAE3VAI1_9FIRM</name>
<keyword evidence="6" id="KW-0472">Membrane</keyword>
<keyword evidence="2" id="KW-0964">Secreted</keyword>
<gene>
    <name evidence="9" type="ORF">J2S20_001319</name>
</gene>
<dbReference type="Proteomes" id="UP001241537">
    <property type="component" value="Unassembled WGS sequence"/>
</dbReference>
<organism evidence="9 10">
    <name type="scientific">Moryella indoligenes</name>
    <dbReference type="NCBI Taxonomy" id="371674"/>
    <lineage>
        <taxon>Bacteria</taxon>
        <taxon>Bacillati</taxon>
        <taxon>Bacillota</taxon>
        <taxon>Clostridia</taxon>
        <taxon>Lachnospirales</taxon>
        <taxon>Lachnospiraceae</taxon>
        <taxon>Moryella</taxon>
    </lineage>
</organism>
<dbReference type="PROSITE" id="PS50847">
    <property type="entry name" value="GRAM_POS_ANCHORING"/>
    <property type="match status" value="1"/>
</dbReference>
<evidence type="ECO:0000259" key="8">
    <source>
        <dbReference type="PROSITE" id="PS50847"/>
    </source>
</evidence>
<evidence type="ECO:0000256" key="2">
    <source>
        <dbReference type="ARBA" id="ARBA00022525"/>
    </source>
</evidence>
<feature type="signal peptide" evidence="7">
    <location>
        <begin position="1"/>
        <end position="28"/>
    </location>
</feature>
<feature type="chain" id="PRO_5042077950" evidence="7">
    <location>
        <begin position="29"/>
        <end position="1383"/>
    </location>
</feature>
<keyword evidence="1" id="KW-0134">Cell wall</keyword>
<keyword evidence="6" id="KW-0812">Transmembrane</keyword>
<proteinExistence type="predicted"/>
<protein>
    <submittedName>
        <fullName evidence="9">LPXTG-motif cell wall-anchored protein</fullName>
    </submittedName>
</protein>
<reference evidence="9" key="1">
    <citation type="submission" date="2023-07" db="EMBL/GenBank/DDBJ databases">
        <title>Genomic Encyclopedia of Type Strains, Phase IV (KMG-IV): sequencing the most valuable type-strain genomes for metagenomic binning, comparative biology and taxonomic classification.</title>
        <authorList>
            <person name="Goeker M."/>
        </authorList>
    </citation>
    <scope>NUCLEOTIDE SEQUENCE</scope>
    <source>
        <strain evidence="9">DSM 19659</strain>
    </source>
</reference>
<dbReference type="NCBIfam" id="TIGR01167">
    <property type="entry name" value="LPXTG_anchor"/>
    <property type="match status" value="1"/>
</dbReference>
<evidence type="ECO:0000313" key="9">
    <source>
        <dbReference type="EMBL" id="MDQ0152625.1"/>
    </source>
</evidence>
<evidence type="ECO:0000256" key="3">
    <source>
        <dbReference type="ARBA" id="ARBA00022729"/>
    </source>
</evidence>
<dbReference type="InterPro" id="IPR019931">
    <property type="entry name" value="LPXTG_anchor"/>
</dbReference>
<keyword evidence="3 7" id="KW-0732">Signal</keyword>
<accession>A0AAE3VAI1</accession>
<evidence type="ECO:0000256" key="5">
    <source>
        <dbReference type="SAM" id="MobiDB-lite"/>
    </source>
</evidence>
<evidence type="ECO:0000256" key="6">
    <source>
        <dbReference type="SAM" id="Phobius"/>
    </source>
</evidence>
<keyword evidence="10" id="KW-1185">Reference proteome</keyword>
<dbReference type="Gene3D" id="2.60.40.1140">
    <property type="entry name" value="Collagen-binding surface protein Cna, B-type domain"/>
    <property type="match status" value="1"/>
</dbReference>
<feature type="region of interest" description="Disordered" evidence="5">
    <location>
        <begin position="1268"/>
        <end position="1354"/>
    </location>
</feature>